<dbReference type="SUPFAM" id="SSF141072">
    <property type="entry name" value="CalX-like"/>
    <property type="match status" value="2"/>
</dbReference>
<dbReference type="NCBIfam" id="NF041766">
    <property type="entry name" value="choice_anch_U"/>
    <property type="match status" value="1"/>
</dbReference>
<dbReference type="InterPro" id="IPR036691">
    <property type="entry name" value="Endo/exonu/phosph_ase_sf"/>
</dbReference>
<organism evidence="5 6">
    <name type="scientific">Malikia spinosa</name>
    <dbReference type="NCBI Taxonomy" id="86180"/>
    <lineage>
        <taxon>Bacteria</taxon>
        <taxon>Pseudomonadati</taxon>
        <taxon>Pseudomonadota</taxon>
        <taxon>Betaproteobacteria</taxon>
        <taxon>Burkholderiales</taxon>
        <taxon>Comamonadaceae</taxon>
        <taxon>Malikia</taxon>
    </lineage>
</organism>
<dbReference type="Pfam" id="PF17803">
    <property type="entry name" value="Cadherin_4"/>
    <property type="match status" value="1"/>
</dbReference>
<reference evidence="5 6" key="1">
    <citation type="submission" date="2018-03" db="EMBL/GenBank/DDBJ databases">
        <title>Comparative genomics illustrates the genes involved in a hyperalkaliphilic mechanisms of Serpentinomonas isolated from highly-alkaline calcium-rich serpentinized springs.</title>
        <authorList>
            <person name="Suzuki S."/>
            <person name="Ishii S."/>
            <person name="Walworth N."/>
            <person name="Bird L."/>
            <person name="Kuenen J.G."/>
            <person name="Nealson K.H."/>
        </authorList>
    </citation>
    <scope>NUCLEOTIDE SEQUENCE [LARGE SCALE GENOMIC DNA]</scope>
    <source>
        <strain evidence="5 6">83</strain>
    </source>
</reference>
<dbReference type="Gene3D" id="2.60.40.2030">
    <property type="match status" value="2"/>
</dbReference>
<gene>
    <name evidence="5" type="ORF">C6P61_02110</name>
</gene>
<dbReference type="PROSITE" id="PS51841">
    <property type="entry name" value="LTD"/>
    <property type="match status" value="1"/>
</dbReference>
<dbReference type="InterPro" id="IPR036415">
    <property type="entry name" value="Lamin_tail_dom_sf"/>
</dbReference>
<proteinExistence type="predicted"/>
<dbReference type="InterPro" id="IPR003644">
    <property type="entry name" value="Calx_beta"/>
</dbReference>
<dbReference type="PANTHER" id="PTHR42834">
    <property type="entry name" value="ENDONUCLEASE/EXONUCLEASE/PHOSPHATASE FAMILY PROTEIN (AFU_ORTHOLOGUE AFUA_3G09210)"/>
    <property type="match status" value="1"/>
</dbReference>
<accession>A0A2S9KIT0</accession>
<dbReference type="InterPro" id="IPR013783">
    <property type="entry name" value="Ig-like_fold"/>
</dbReference>
<dbReference type="GO" id="GO:0003824">
    <property type="term" value="F:catalytic activity"/>
    <property type="evidence" value="ECO:0007669"/>
    <property type="project" value="InterPro"/>
</dbReference>
<dbReference type="RefSeq" id="WP_105728270.1">
    <property type="nucleotide sequence ID" value="NZ_PVLR01000006.1"/>
</dbReference>
<dbReference type="PANTHER" id="PTHR42834:SF1">
    <property type="entry name" value="ENDONUCLEASE_EXONUCLEASE_PHOSPHATASE FAMILY PROTEIN (AFU_ORTHOLOGUE AFUA_3G09210)"/>
    <property type="match status" value="1"/>
</dbReference>
<keyword evidence="2" id="KW-0677">Repeat</keyword>
<dbReference type="SUPFAM" id="SSF56219">
    <property type="entry name" value="DNase I-like"/>
    <property type="match status" value="1"/>
</dbReference>
<dbReference type="EMBL" id="PVLR01000006">
    <property type="protein sequence ID" value="PRD70265.1"/>
    <property type="molecule type" value="Genomic_DNA"/>
</dbReference>
<sequence>MNEIPAGQVIYFRDDEWNGTAFNTGEGISSWTNNTGAPIAAGTVIELTAVSTAAATASHGQLAIVSGSQNLGASDETLYAYTSTVDATTGSFTFLSAVASGGYTAAMTLDGTGLTAGIDAIDFKPQNDDADVFAYNPASGGSSFVDAAAARLAIHTLSHWVSQGASGDQNADGVSPDAPFLTADQSPLKGVTFSLGATVNPPIIPSVTLSVSSATGAEAGTTAITVTATASAPVTGNQTVDLAVSGTGITPDDFTLSGTTFTIVDGAIAGSVTFTVLDDALVEGSETATLTLGNSSSGLALGSNLSQTVTIADNEAIGALAYSGQFNEGLAFDGSVSGKILITLSGGETFAGSSGDDLLAAAMPKAQITNVPAGLTARLILTGSSQAELSFSGQASAHGNASDVGNLTLAFNDSAFTGNNASVITGSTQSDLSINFADIGTAGSQQIFTPNAGTSVDSSDASSAIALDANYMVVGDDEASVLRVYDRAGGVALVEWSYATALTNGGELDLEAGTRVGDTLYFVGSQSNSKSGSESDPRENLFAVTVSGTGAQTRFTYLGKSSSLETALSSWDSSNAHGKGAGYFGFAAASAAGVVPEGVNGFSIEGMSASQDGNQLLLAFRAPQTDTVTRQKALIVPVAIGGLIGGSPSFGVPIELDLGGRGIRSIEKTADGNGYLLLAGPAAAASTEVTHDFRLYRVSTDLTSVTELDVSLDALRDVTGGSFETIVEVQGTAAGTLVQLLQDNGDTVWPGKTGVSKDLPAAEQQFVGNWVALGSDVSDATGPQLVSSSPADNAVNLGIASPLVLKFDEGVKAGSGSFVIRKTSDSSVVDTIQASNSRVAIAFNTVSIEPGNLANGTGYYVEATADALTDHAGNAWAGITGADALNFATVSAAPHYDLLITEVNSNAASGDFFELYNHGTTPIDLTGWKWDDDSANPADAAAASLSGILNPGARLVVVAAADAAAFRTAWGLADQVPVLAAGGPGLGNGDAVVVFDPNGYVAAAVNFKSTPITATDGTVITPMVRSDGIALTTGHAGLAAGGGATESAVWDGVSTSAPKYDDADVGLLGAFAQGAAAASIGSPGNVLVGASLVTPYTESFGTNLAEFTAYSSDSDKAATWYRASSGTAEVNGFGDTANANDWLISKPFDLSQTSVEYLSFTTWTRYSDTGIANPEVKVKYSTDYPGSGDPALYTWTELSYTPSPDNSQLTTASGLIDLSAIQGSHVHFAFHYTASGAGSNSSSSWRVDDVKIEGYSGAVLSLAASNASQAEGRSGSSAFTFTVTRAGDISGATTVDYAVSGAAVDAADFGGQLPGGTVSFAAGETSKTITLNVAGDSTAESNEAFTLTLANAIGGQIIAATASGTILDDDAAPTLISAIQGSGSASAMLGQTVTIQGVVTAYMPSMKGFFVQEEAADSDGNARTSEGIFVYYNNSNPGIAVTQVGDVVRLTGTVAEYQGQTQLTAPTNLQLVTDNTDTSALPAPVQITLPVAEMVDWEAVEGMLVELSSAAAGGKLVVTDNYTLGQYGTVTLTSDTLLQQYTETSAPSVSGYAAYMAATQKDQIILDDGSSSQNPVVHPGRGGSDLSAANPLRAGDSVTRVVGVVDQLTVSGALAYETSYRIQPTIEPLFTGSARPTAADLPSAITGAEIKVASVNVLNYFTTLGSSNFTNPNGTSHQGRGASNATEFTRQQDKIVANLLGLDADVLGLMEMQNNGFADGSSAIDSLVDALNAKAGAGTYAYIAGPFNDGAGSAGDAATAGDDAIMVAILYKPAKVTPVGQAAVADPTRYDAFSASFGSRVPVAQTFQALADGEQFTVVVNHFKSKGSVNDPDLGDGQGANNQARLEAARDLLSWLGTNPTGSADSDLLLLGDFNAYSQEDPITHLDANGYNKVSSGLSYSFDGLWGSLDHALASDSLSSQVSGAVKWTINAEEPAVLDYNTEFKNDAQDASYYASDAYRSSDHNPILIGLNLASVSVPVNEPAVIGGDAAGAVTEDAAMPTLTDSGALTINDADAGEAAFLTAGVTASAGTLGSLSLTSGGAWTYQVANAQVQYLKASEQKIENFTVKSVDGTTRNIVVTLTGVNDAALIGGDAAGAVTEDATTPTLADSGALTISDYDSGEAMFLTGAADISAAPGTLGSLSITQAGSWTYQVANAQLQYLKAGEQKTETFTVKSTDGTTRDVVVTLTGVNDAATIENAAPGLPRADGGAALAGDGNGDGVLDSQQSNVTSLSFKQTTGVGSETVYVTLVADSVGGKVDNAGANSTSLSDVSQLPAPANLPEVANLPLGLISFSANVGTGSMGAPVTETFSLYVDADLGINGYWKQDSQHVWVNLASGVHGGAMVEEGGRLRLDFAITDGGEFDADGSVNGVIADPGAAGSLPLSLLGYAPDLPSVGFWF</sequence>
<evidence type="ECO:0000256" key="2">
    <source>
        <dbReference type="ARBA" id="ARBA00022737"/>
    </source>
</evidence>
<dbReference type="InterPro" id="IPR005135">
    <property type="entry name" value="Endo/exonuclease/phosphatase"/>
</dbReference>
<dbReference type="InterPro" id="IPR040853">
    <property type="entry name" value="RapA2_cadherin-like"/>
</dbReference>
<evidence type="ECO:0000313" key="6">
    <source>
        <dbReference type="Proteomes" id="UP000238326"/>
    </source>
</evidence>
<keyword evidence="6" id="KW-1185">Reference proteome</keyword>
<dbReference type="InterPro" id="IPR032812">
    <property type="entry name" value="SbsA_Ig"/>
</dbReference>
<evidence type="ECO:0000313" key="5">
    <source>
        <dbReference type="EMBL" id="PRD70265.1"/>
    </source>
</evidence>
<dbReference type="SUPFAM" id="SSF74853">
    <property type="entry name" value="Lamin A/C globular tail domain"/>
    <property type="match status" value="1"/>
</dbReference>
<dbReference type="Pfam" id="PF00932">
    <property type="entry name" value="LTD"/>
    <property type="match status" value="1"/>
</dbReference>
<dbReference type="InterPro" id="IPR038081">
    <property type="entry name" value="CalX-like_sf"/>
</dbReference>
<name>A0A2S9KIT0_9BURK</name>
<dbReference type="Gene3D" id="3.60.10.10">
    <property type="entry name" value="Endonuclease/exonuclease/phosphatase"/>
    <property type="match status" value="1"/>
</dbReference>
<dbReference type="CDD" id="cd10283">
    <property type="entry name" value="MnuA_DNase1-like"/>
    <property type="match status" value="1"/>
</dbReference>
<dbReference type="Pfam" id="PF13205">
    <property type="entry name" value="Big_5"/>
    <property type="match status" value="1"/>
</dbReference>
<evidence type="ECO:0000259" key="4">
    <source>
        <dbReference type="PROSITE" id="PS51841"/>
    </source>
</evidence>
<dbReference type="Pfam" id="PF03372">
    <property type="entry name" value="Exo_endo_phos"/>
    <property type="match status" value="1"/>
</dbReference>
<dbReference type="NCBIfam" id="NF033681">
    <property type="entry name" value="ExeM_NucH_DNase"/>
    <property type="match status" value="1"/>
</dbReference>
<keyword evidence="3" id="KW-0106">Calcium</keyword>
<dbReference type="Proteomes" id="UP000238326">
    <property type="component" value="Unassembled WGS sequence"/>
</dbReference>
<keyword evidence="1" id="KW-0732">Signal</keyword>
<dbReference type="InterPro" id="IPR010221">
    <property type="entry name" value="VCBS_dom"/>
</dbReference>
<dbReference type="InterPro" id="IPR001322">
    <property type="entry name" value="Lamin_tail_dom"/>
</dbReference>
<evidence type="ECO:0000256" key="1">
    <source>
        <dbReference type="ARBA" id="ARBA00022729"/>
    </source>
</evidence>
<dbReference type="InterPro" id="IPR047971">
    <property type="entry name" value="ExeM-like"/>
</dbReference>
<dbReference type="Pfam" id="PF03160">
    <property type="entry name" value="Calx-beta"/>
    <property type="match status" value="2"/>
</dbReference>
<dbReference type="SMART" id="SM00237">
    <property type="entry name" value="Calx_beta"/>
    <property type="match status" value="1"/>
</dbReference>
<feature type="domain" description="LTD" evidence="4">
    <location>
        <begin position="886"/>
        <end position="1016"/>
    </location>
</feature>
<evidence type="ECO:0000256" key="3">
    <source>
        <dbReference type="ARBA" id="ARBA00022837"/>
    </source>
</evidence>
<dbReference type="CDD" id="cd04486">
    <property type="entry name" value="YhcR_OBF_like"/>
    <property type="match status" value="1"/>
</dbReference>
<dbReference type="GO" id="GO:0007154">
    <property type="term" value="P:cell communication"/>
    <property type="evidence" value="ECO:0007669"/>
    <property type="project" value="InterPro"/>
</dbReference>
<dbReference type="InterPro" id="IPR053784">
    <property type="entry name" value="Choice_anch_U_dom"/>
</dbReference>
<comment type="caution">
    <text evidence="5">The sequence shown here is derived from an EMBL/GenBank/DDBJ whole genome shotgun (WGS) entry which is preliminary data.</text>
</comment>
<dbReference type="NCBIfam" id="TIGR01965">
    <property type="entry name" value="VCBS_repeat"/>
    <property type="match status" value="2"/>
</dbReference>
<protein>
    <recommendedName>
        <fullName evidence="4">LTD domain-containing protein</fullName>
    </recommendedName>
</protein>
<dbReference type="NCBIfam" id="NF038128">
    <property type="entry name" value="choice_anch_J"/>
    <property type="match status" value="1"/>
</dbReference>
<dbReference type="Gene3D" id="2.60.40.10">
    <property type="entry name" value="Immunoglobulins"/>
    <property type="match status" value="1"/>
</dbReference>
<dbReference type="GO" id="GO:0016020">
    <property type="term" value="C:membrane"/>
    <property type="evidence" value="ECO:0007669"/>
    <property type="project" value="InterPro"/>
</dbReference>